<dbReference type="NCBIfam" id="NF012211">
    <property type="entry name" value="tand_rpt_95"/>
    <property type="match status" value="2"/>
</dbReference>
<dbReference type="Gene3D" id="2.60.40.3440">
    <property type="match status" value="1"/>
</dbReference>
<protein>
    <submittedName>
        <fullName evidence="1">VCBS repeat-containing protein</fullName>
    </submittedName>
</protein>
<dbReference type="NCBIfam" id="TIGR04183">
    <property type="entry name" value="Por_Secre_tail"/>
    <property type="match status" value="1"/>
</dbReference>
<dbReference type="InterPro" id="IPR010221">
    <property type="entry name" value="VCBS_dom"/>
</dbReference>
<evidence type="ECO:0000313" key="1">
    <source>
        <dbReference type="EMBL" id="MBB6058241.1"/>
    </source>
</evidence>
<dbReference type="Pfam" id="PF17963">
    <property type="entry name" value="Big_9"/>
    <property type="match status" value="2"/>
</dbReference>
<name>A0A7W9SYS1_9BACT</name>
<dbReference type="InterPro" id="IPR013783">
    <property type="entry name" value="Ig-like_fold"/>
</dbReference>
<accession>A0A7W9SYS1</accession>
<dbReference type="Gene3D" id="2.60.120.260">
    <property type="entry name" value="Galactose-binding domain-like"/>
    <property type="match status" value="1"/>
</dbReference>
<dbReference type="AlphaFoldDB" id="A0A7W9SYS1"/>
<dbReference type="EMBL" id="JACHGG010000001">
    <property type="protein sequence ID" value="MBB6058241.1"/>
    <property type="molecule type" value="Genomic_DNA"/>
</dbReference>
<sequence>MKTHFRSVPRRAALSKRRWGRVGGMVSVLVALPGLAWAVAPVTRNDAVILLNTATSATISVLDNDARGGLGLGSDAIDPTTVTLVSASGATSTTNMAGSNGGTFSVNPTTGVVSFALPVNPQPGSRFQTTVRYTVKSVGGFLNGVATSEPATITVTVSIPPVAANIRTGAMLSSAAATAITSLAATAAPNTTVTSFSLKTLPQGGTLLLNTTPVTAARLFSTEEAKQLYFDPAGNTSGEFTFTYTGINNDGLESDPATYTLPVANTPPVAVNDPTVVVARNTIATIAVLDNDSDADGRLAPTTVDLNPEQAGIQAERTVASQGKFTVSAQGIVSFTPLLNFGGTSTITYTVQDDKGLTSNPAAIRVIVNSVTSAFDDSNEVEKNTTASGNVILNDTDPQNTGFTVSLIATAKHGSLALNPDGSYTYTPQTGFLGEDSFVYQACDRTATPQCATATVHLNVYDPAVQCIAATGPNQLVNPGFASGNVGFNTNYEYQPDDPLRANELTPENTYAIGPDASKYHGNFRGNGTGGAADNFLMINATSAIRTLYSQTFKVQPNRYYTFSAHFNNLIPTTMNIADPIVGFVINGASTSGTLTVPESPDQWVKYSDVWYSGNNTTATFEIRNLTLDLAGNDIGIDDLYFGTCNAVPVANNTATRPLPSTAPATAITPLEATDPDGTIISYTITSLPQSGAGILYVNGLPATLNQVVLPAENSQLSFDPSGTQNGNITFTFLATDNTGSTSNTATYTIPVGQTAPLADNVLMAPAIPNTAAATILKPLVATDGDGTIVKYVITSLPNAQAGTLLLGNQAVAAVPQEVQPSQLGQLAYDPSGTYAGTVAFSYYAVDNQGNLSNTAIYTIPIGNQMPVAQNKNAPALRNTSGATPLSALESTDADGWIASYTIAALPAKGTLTLNGVQVSAGQTIRPEQASELSYAPPQAETGQYSFSYYATDNLGGPSNMATYAVPVSGPLPVKLVGFTAKAVGNTARLAWSTSAELHNDRFEVERSTDGQQFRRIGQVRGQGTTATGATYQFTDTAVPAPDAAGLVYYRLKQVDISGESDYSQVRTISFPRPEVPAALVVAPNPFRDHVSLSLSALPAGTYQVTVVDGTGRVLYQGALGGGQVQRLEARNWPAGLYTVLVRGNNAQFSQRIVKE</sequence>
<proteinExistence type="predicted"/>
<gene>
    <name evidence="1" type="ORF">HNQ93_001071</name>
</gene>
<evidence type="ECO:0000313" key="2">
    <source>
        <dbReference type="Proteomes" id="UP000532746"/>
    </source>
</evidence>
<dbReference type="NCBIfam" id="TIGR01965">
    <property type="entry name" value="VCBS_repeat"/>
    <property type="match status" value="1"/>
</dbReference>
<reference evidence="1 2" key="1">
    <citation type="submission" date="2020-08" db="EMBL/GenBank/DDBJ databases">
        <title>Genomic Encyclopedia of Type Strains, Phase IV (KMG-IV): sequencing the most valuable type-strain genomes for metagenomic binning, comparative biology and taxonomic classification.</title>
        <authorList>
            <person name="Goeker M."/>
        </authorList>
    </citation>
    <scope>NUCLEOTIDE SEQUENCE [LARGE SCALE GENOMIC DNA]</scope>
    <source>
        <strain evidence="1 2">DSM 26718</strain>
    </source>
</reference>
<keyword evidence="2" id="KW-1185">Reference proteome</keyword>
<organism evidence="1 2">
    <name type="scientific">Hymenobacter luteus</name>
    <dbReference type="NCBI Taxonomy" id="1411122"/>
    <lineage>
        <taxon>Bacteria</taxon>
        <taxon>Pseudomonadati</taxon>
        <taxon>Bacteroidota</taxon>
        <taxon>Cytophagia</taxon>
        <taxon>Cytophagales</taxon>
        <taxon>Hymenobacteraceae</taxon>
        <taxon>Hymenobacter</taxon>
    </lineage>
</organism>
<comment type="caution">
    <text evidence="1">The sequence shown here is derived from an EMBL/GenBank/DDBJ whole genome shotgun (WGS) entry which is preliminary data.</text>
</comment>
<dbReference type="InterPro" id="IPR026444">
    <property type="entry name" value="Secre_tail"/>
</dbReference>
<dbReference type="Gene3D" id="2.60.40.10">
    <property type="entry name" value="Immunoglobulins"/>
    <property type="match status" value="1"/>
</dbReference>
<dbReference type="Proteomes" id="UP000532746">
    <property type="component" value="Unassembled WGS sequence"/>
</dbReference>